<evidence type="ECO:0000256" key="1">
    <source>
        <dbReference type="ARBA" id="ARBA00004479"/>
    </source>
</evidence>
<dbReference type="InterPro" id="IPR017441">
    <property type="entry name" value="Protein_kinase_ATP_BS"/>
</dbReference>
<evidence type="ECO:0000256" key="11">
    <source>
        <dbReference type="ARBA" id="ARBA00023137"/>
    </source>
</evidence>
<evidence type="ECO:0000259" key="16">
    <source>
        <dbReference type="PROSITE" id="PS50011"/>
    </source>
</evidence>
<dbReference type="PANTHER" id="PTHR24416">
    <property type="entry name" value="TYROSINE-PROTEIN KINASE RECEPTOR"/>
    <property type="match status" value="1"/>
</dbReference>
<dbReference type="PROSITE" id="PS50011">
    <property type="entry name" value="PROTEIN_KINASE_DOM"/>
    <property type="match status" value="1"/>
</dbReference>
<evidence type="ECO:0000256" key="15">
    <source>
        <dbReference type="SAM" id="Phobius"/>
    </source>
</evidence>
<dbReference type="RefSeq" id="XP_009044230.1">
    <property type="nucleotide sequence ID" value="XM_009045982.1"/>
</dbReference>
<dbReference type="SUPFAM" id="SSF56112">
    <property type="entry name" value="Protein kinase-like (PK-like)"/>
    <property type="match status" value="1"/>
</dbReference>
<keyword evidence="4 15" id="KW-0812">Transmembrane</keyword>
<dbReference type="InterPro" id="IPR050122">
    <property type="entry name" value="RTK"/>
</dbReference>
<evidence type="ECO:0000256" key="2">
    <source>
        <dbReference type="ARBA" id="ARBA00011902"/>
    </source>
</evidence>
<dbReference type="OMA" id="PRPIHNI"/>
<evidence type="ECO:0000256" key="7">
    <source>
        <dbReference type="ARBA" id="ARBA00022777"/>
    </source>
</evidence>
<evidence type="ECO:0000256" key="8">
    <source>
        <dbReference type="ARBA" id="ARBA00022840"/>
    </source>
</evidence>
<dbReference type="EC" id="2.7.10.1" evidence="2"/>
<evidence type="ECO:0000256" key="3">
    <source>
        <dbReference type="ARBA" id="ARBA00022679"/>
    </source>
</evidence>
<keyword evidence="3" id="KW-0808">Transferase</keyword>
<name>V4CSZ3_LOTGI</name>
<dbReference type="KEGG" id="lgi:LOTGIDRAFT_181461"/>
<evidence type="ECO:0000256" key="14">
    <source>
        <dbReference type="PROSITE-ProRule" id="PRU10141"/>
    </source>
</evidence>
<evidence type="ECO:0000256" key="10">
    <source>
        <dbReference type="ARBA" id="ARBA00023136"/>
    </source>
</evidence>
<feature type="domain" description="Protein kinase" evidence="16">
    <location>
        <begin position="85"/>
        <end position="350"/>
    </location>
</feature>
<evidence type="ECO:0000256" key="12">
    <source>
        <dbReference type="ARBA" id="ARBA00023180"/>
    </source>
</evidence>
<dbReference type="CDD" id="cd00192">
    <property type="entry name" value="PTKc"/>
    <property type="match status" value="1"/>
</dbReference>
<keyword evidence="11" id="KW-0829">Tyrosine-protein kinase</keyword>
<dbReference type="AlphaFoldDB" id="V4CSZ3"/>
<dbReference type="SMART" id="SM00219">
    <property type="entry name" value="TyrKc"/>
    <property type="match status" value="1"/>
</dbReference>
<comment type="catalytic activity">
    <reaction evidence="13">
        <text>L-tyrosyl-[protein] + ATP = O-phospho-L-tyrosyl-[protein] + ADP + H(+)</text>
        <dbReference type="Rhea" id="RHEA:10596"/>
        <dbReference type="Rhea" id="RHEA-COMP:10136"/>
        <dbReference type="Rhea" id="RHEA-COMP:20101"/>
        <dbReference type="ChEBI" id="CHEBI:15378"/>
        <dbReference type="ChEBI" id="CHEBI:30616"/>
        <dbReference type="ChEBI" id="CHEBI:46858"/>
        <dbReference type="ChEBI" id="CHEBI:61978"/>
        <dbReference type="ChEBI" id="CHEBI:456216"/>
        <dbReference type="EC" id="2.7.10.1"/>
    </reaction>
</comment>
<keyword evidence="12" id="KW-0325">Glycoprotein</keyword>
<organism evidence="17 18">
    <name type="scientific">Lottia gigantea</name>
    <name type="common">Giant owl limpet</name>
    <dbReference type="NCBI Taxonomy" id="225164"/>
    <lineage>
        <taxon>Eukaryota</taxon>
        <taxon>Metazoa</taxon>
        <taxon>Spiralia</taxon>
        <taxon>Lophotrochozoa</taxon>
        <taxon>Mollusca</taxon>
        <taxon>Gastropoda</taxon>
        <taxon>Patellogastropoda</taxon>
        <taxon>Lottioidea</taxon>
        <taxon>Lottiidae</taxon>
        <taxon>Lottia</taxon>
    </lineage>
</organism>
<keyword evidence="18" id="KW-1185">Reference proteome</keyword>
<dbReference type="PRINTS" id="PR00109">
    <property type="entry name" value="TYRKINASE"/>
</dbReference>
<dbReference type="CTD" id="20244444"/>
<dbReference type="InterPro" id="IPR000719">
    <property type="entry name" value="Prot_kinase_dom"/>
</dbReference>
<dbReference type="InterPro" id="IPR008266">
    <property type="entry name" value="Tyr_kinase_AS"/>
</dbReference>
<dbReference type="GO" id="GO:0007169">
    <property type="term" value="P:cell surface receptor protein tyrosine kinase signaling pathway"/>
    <property type="evidence" value="ECO:0007669"/>
    <property type="project" value="TreeGrafter"/>
</dbReference>
<evidence type="ECO:0000256" key="4">
    <source>
        <dbReference type="ARBA" id="ARBA00022692"/>
    </source>
</evidence>
<dbReference type="InterPro" id="IPR020635">
    <property type="entry name" value="Tyr_kinase_cat_dom"/>
</dbReference>
<dbReference type="FunFam" id="1.10.510.10:FF:000190">
    <property type="entry name" value="Proto-oncogene tyrosine-protein kinase receptor Ret"/>
    <property type="match status" value="1"/>
</dbReference>
<evidence type="ECO:0000313" key="18">
    <source>
        <dbReference type="Proteomes" id="UP000030746"/>
    </source>
</evidence>
<dbReference type="InterPro" id="IPR001245">
    <property type="entry name" value="Ser-Thr/Tyr_kinase_cat_dom"/>
</dbReference>
<dbReference type="Proteomes" id="UP000030746">
    <property type="component" value="Unassembled WGS sequence"/>
</dbReference>
<dbReference type="PANTHER" id="PTHR24416:SF613">
    <property type="entry name" value="RECEPTOR PROTEIN-TYROSINE KINASE"/>
    <property type="match status" value="1"/>
</dbReference>
<dbReference type="InterPro" id="IPR011009">
    <property type="entry name" value="Kinase-like_dom_sf"/>
</dbReference>
<dbReference type="GO" id="GO:0005886">
    <property type="term" value="C:plasma membrane"/>
    <property type="evidence" value="ECO:0007669"/>
    <property type="project" value="TreeGrafter"/>
</dbReference>
<dbReference type="STRING" id="225164.V4CSZ3"/>
<dbReference type="GO" id="GO:0004714">
    <property type="term" value="F:transmembrane receptor protein tyrosine kinase activity"/>
    <property type="evidence" value="ECO:0007669"/>
    <property type="project" value="UniProtKB-EC"/>
</dbReference>
<dbReference type="Pfam" id="PF07714">
    <property type="entry name" value="PK_Tyr_Ser-Thr"/>
    <property type="match status" value="1"/>
</dbReference>
<reference evidence="17 18" key="1">
    <citation type="journal article" date="2013" name="Nature">
        <title>Insights into bilaterian evolution from three spiralian genomes.</title>
        <authorList>
            <person name="Simakov O."/>
            <person name="Marletaz F."/>
            <person name="Cho S.J."/>
            <person name="Edsinger-Gonzales E."/>
            <person name="Havlak P."/>
            <person name="Hellsten U."/>
            <person name="Kuo D.H."/>
            <person name="Larsson T."/>
            <person name="Lv J."/>
            <person name="Arendt D."/>
            <person name="Savage R."/>
            <person name="Osoegawa K."/>
            <person name="de Jong P."/>
            <person name="Grimwood J."/>
            <person name="Chapman J.A."/>
            <person name="Shapiro H."/>
            <person name="Aerts A."/>
            <person name="Otillar R.P."/>
            <person name="Terry A.Y."/>
            <person name="Boore J.L."/>
            <person name="Grigoriev I.V."/>
            <person name="Lindberg D.R."/>
            <person name="Seaver E.C."/>
            <person name="Weisblat D.A."/>
            <person name="Putnam N.H."/>
            <person name="Rokhsar D.S."/>
        </authorList>
    </citation>
    <scope>NUCLEOTIDE SEQUENCE [LARGE SCALE GENOMIC DNA]</scope>
</reference>
<keyword evidence="10 15" id="KW-0472">Membrane</keyword>
<dbReference type="HOGENOM" id="CLU_000288_7_40_1"/>
<dbReference type="OrthoDB" id="4062651at2759"/>
<dbReference type="PROSITE" id="PS00109">
    <property type="entry name" value="PROTEIN_KINASE_TYR"/>
    <property type="match status" value="1"/>
</dbReference>
<dbReference type="GO" id="GO:0043235">
    <property type="term" value="C:receptor complex"/>
    <property type="evidence" value="ECO:0007669"/>
    <property type="project" value="TreeGrafter"/>
</dbReference>
<dbReference type="Gene3D" id="1.10.510.10">
    <property type="entry name" value="Transferase(Phosphotransferase) domain 1"/>
    <property type="match status" value="1"/>
</dbReference>
<protein>
    <recommendedName>
        <fullName evidence="2">receptor protein-tyrosine kinase</fullName>
        <ecNumber evidence="2">2.7.10.1</ecNumber>
    </recommendedName>
</protein>
<evidence type="ECO:0000313" key="17">
    <source>
        <dbReference type="EMBL" id="ESP05685.1"/>
    </source>
</evidence>
<keyword evidence="8 14" id="KW-0067">ATP-binding</keyword>
<evidence type="ECO:0000256" key="5">
    <source>
        <dbReference type="ARBA" id="ARBA00022729"/>
    </source>
</evidence>
<dbReference type="Gene3D" id="3.30.200.20">
    <property type="entry name" value="Phosphorylase Kinase, domain 1"/>
    <property type="match status" value="1"/>
</dbReference>
<keyword evidence="5" id="KW-0732">Signal</keyword>
<evidence type="ECO:0000256" key="6">
    <source>
        <dbReference type="ARBA" id="ARBA00022741"/>
    </source>
</evidence>
<keyword evidence="7" id="KW-0418">Kinase</keyword>
<dbReference type="GeneID" id="20244444"/>
<dbReference type="PROSITE" id="PS00107">
    <property type="entry name" value="PROTEIN_KINASE_ATP"/>
    <property type="match status" value="1"/>
</dbReference>
<accession>V4CSZ3</accession>
<feature type="binding site" evidence="14">
    <location>
        <position position="116"/>
    </location>
    <ligand>
        <name>ATP</name>
        <dbReference type="ChEBI" id="CHEBI:30616"/>
    </ligand>
</feature>
<dbReference type="GO" id="GO:0005524">
    <property type="term" value="F:ATP binding"/>
    <property type="evidence" value="ECO:0007669"/>
    <property type="project" value="UniProtKB-UniRule"/>
</dbReference>
<feature type="transmembrane region" description="Helical" evidence="15">
    <location>
        <begin position="16"/>
        <end position="41"/>
    </location>
</feature>
<keyword evidence="6 14" id="KW-0547">Nucleotide-binding</keyword>
<evidence type="ECO:0000256" key="13">
    <source>
        <dbReference type="ARBA" id="ARBA00051243"/>
    </source>
</evidence>
<proteinExistence type="predicted"/>
<keyword evidence="9 15" id="KW-1133">Transmembrane helix</keyword>
<dbReference type="EMBL" id="KB199650">
    <property type="protein sequence ID" value="ESP05685.1"/>
    <property type="molecule type" value="Genomic_DNA"/>
</dbReference>
<evidence type="ECO:0000256" key="9">
    <source>
        <dbReference type="ARBA" id="ARBA00022989"/>
    </source>
</evidence>
<sequence>MQTREEDASFKSLQSILPILISAMVIIIVTVSLIFLYFTIIRPKLRNKPSRLHSASRAEDDPERVRNTYEHIQGSPWEIDRSNLVITNQQLGNGHFGEVKKGFIKERGRQEPVAIKTLKDNVSEKDRNDFLNELNIWKQVGKHPNIVCLVGACHIRGVLYVAMEYARYGDLRTFLRRSRKNKDHHTYANMASTLRQTTLLKFALDTVNGLTYLAEKQIIHRDVAARNVLLADHLVAKISDFGLSKNDETYVKTSRTRVPVRWMAVESLFNNTYTTKSDVWSFGILLWEIFTLGGTPYACIDTQQLFNFLKDGYRLKKPSLCDQVLYAMMLQCWNERPERRPTFPEIHGRLQRIIEDSQVYMNINAEDDSQYAEIDVGKDVEDKEC</sequence>
<gene>
    <name evidence="17" type="ORF">LOTGIDRAFT_181461</name>
</gene>
<comment type="subcellular location">
    <subcellularLocation>
        <location evidence="1">Membrane</location>
        <topology evidence="1">Single-pass type I membrane protein</topology>
    </subcellularLocation>
</comment>